<reference evidence="1" key="1">
    <citation type="submission" date="2018-05" db="EMBL/GenBank/DDBJ databases">
        <title>Draft genome of Mucuna pruriens seed.</title>
        <authorList>
            <person name="Nnadi N.E."/>
            <person name="Vos R."/>
            <person name="Hasami M.H."/>
            <person name="Devisetty U.K."/>
            <person name="Aguiy J.C."/>
        </authorList>
    </citation>
    <scope>NUCLEOTIDE SEQUENCE [LARGE SCALE GENOMIC DNA]</scope>
    <source>
        <strain evidence="1">JCA_2017</strain>
    </source>
</reference>
<feature type="non-terminal residue" evidence="1">
    <location>
        <position position="1"/>
    </location>
</feature>
<dbReference type="OrthoDB" id="778454at2759"/>
<organism evidence="1 2">
    <name type="scientific">Mucuna pruriens</name>
    <name type="common">Velvet bean</name>
    <name type="synonym">Dolichos pruriens</name>
    <dbReference type="NCBI Taxonomy" id="157652"/>
    <lineage>
        <taxon>Eukaryota</taxon>
        <taxon>Viridiplantae</taxon>
        <taxon>Streptophyta</taxon>
        <taxon>Embryophyta</taxon>
        <taxon>Tracheophyta</taxon>
        <taxon>Spermatophyta</taxon>
        <taxon>Magnoliopsida</taxon>
        <taxon>eudicotyledons</taxon>
        <taxon>Gunneridae</taxon>
        <taxon>Pentapetalae</taxon>
        <taxon>rosids</taxon>
        <taxon>fabids</taxon>
        <taxon>Fabales</taxon>
        <taxon>Fabaceae</taxon>
        <taxon>Papilionoideae</taxon>
        <taxon>50 kb inversion clade</taxon>
        <taxon>NPAAA clade</taxon>
        <taxon>indigoferoid/millettioid clade</taxon>
        <taxon>Phaseoleae</taxon>
        <taxon>Mucuna</taxon>
    </lineage>
</organism>
<proteinExistence type="predicted"/>
<dbReference type="Proteomes" id="UP000257109">
    <property type="component" value="Unassembled WGS sequence"/>
</dbReference>
<dbReference type="AlphaFoldDB" id="A0A371HLV7"/>
<sequence length="157" mass="18315">MKHPTEDHSFFCIDLIDELVEEYLQLYSHSEDIDNFTERTNSIDCLGSISEEEADYAESREVHNLSNSVYNINDIADLDFEAELLEVLDYMCNHENPECSIEAEVQPLPKHLKYAYLDTEQQLSVIIANNLHQEQEDKLLKVLRQHKKEIGWTLSDL</sequence>
<gene>
    <name evidence="1" type="ORF">CR513_12611</name>
</gene>
<protein>
    <submittedName>
        <fullName evidence="1">Uncharacterized protein</fullName>
    </submittedName>
</protein>
<comment type="caution">
    <text evidence="1">The sequence shown here is derived from an EMBL/GenBank/DDBJ whole genome shotgun (WGS) entry which is preliminary data.</text>
</comment>
<accession>A0A371HLV7</accession>
<name>A0A371HLV7_MUCPR</name>
<evidence type="ECO:0000313" key="1">
    <source>
        <dbReference type="EMBL" id="RDY03769.1"/>
    </source>
</evidence>
<dbReference type="EMBL" id="QJKJ01002215">
    <property type="protein sequence ID" value="RDY03769.1"/>
    <property type="molecule type" value="Genomic_DNA"/>
</dbReference>
<keyword evidence="2" id="KW-1185">Reference proteome</keyword>
<evidence type="ECO:0000313" key="2">
    <source>
        <dbReference type="Proteomes" id="UP000257109"/>
    </source>
</evidence>